<dbReference type="Pfam" id="PF01183">
    <property type="entry name" value="Glyco_hydro_25"/>
    <property type="match status" value="1"/>
</dbReference>
<dbReference type="InterPro" id="IPR002053">
    <property type="entry name" value="Glyco_hydro_25"/>
</dbReference>
<proteinExistence type="inferred from homology"/>
<reference evidence="7" key="1">
    <citation type="submission" date="2024-04" db="EMBL/GenBank/DDBJ databases">
        <authorList>
            <person name="Shaw F."/>
            <person name="Minotto A."/>
        </authorList>
    </citation>
    <scope>NUCLEOTIDE SEQUENCE [LARGE SCALE GENOMIC DNA]</scope>
</reference>
<accession>A0ABP1CV00</accession>
<dbReference type="EMBL" id="OZ037954">
    <property type="protein sequence ID" value="CAL1699501.1"/>
    <property type="molecule type" value="Genomic_DNA"/>
</dbReference>
<dbReference type="PROSITE" id="PS51904">
    <property type="entry name" value="GLYCOSYL_HYDROL_F25_2"/>
    <property type="match status" value="1"/>
</dbReference>
<dbReference type="InterPro" id="IPR008270">
    <property type="entry name" value="Glyco_hydro_25_AS"/>
</dbReference>
<dbReference type="SUPFAM" id="SSF51445">
    <property type="entry name" value="(Trans)glycosidases"/>
    <property type="match status" value="1"/>
</dbReference>
<dbReference type="PANTHER" id="PTHR34135:SF2">
    <property type="entry name" value="LYSOZYME"/>
    <property type="match status" value="1"/>
</dbReference>
<evidence type="ECO:0000256" key="4">
    <source>
        <dbReference type="RuleBase" id="RU361176"/>
    </source>
</evidence>
<feature type="chain" id="PRO_5045986204" description="Lysozyme" evidence="5">
    <location>
        <begin position="19"/>
        <end position="233"/>
    </location>
</feature>
<dbReference type="SMART" id="SM00641">
    <property type="entry name" value="Glyco_25"/>
    <property type="match status" value="1"/>
</dbReference>
<keyword evidence="5" id="KW-0732">Signal</keyword>
<gene>
    <name evidence="6" type="ORF">GFSPODELE1_LOCUS2711</name>
</gene>
<feature type="signal peptide" evidence="5">
    <location>
        <begin position="1"/>
        <end position="18"/>
    </location>
</feature>
<evidence type="ECO:0000313" key="7">
    <source>
        <dbReference type="Proteomes" id="UP001497453"/>
    </source>
</evidence>
<name>A0ABP1CV00_9APHY</name>
<keyword evidence="2 4" id="KW-0378">Hydrolase</keyword>
<organism evidence="6 7">
    <name type="scientific">Somion occarium</name>
    <dbReference type="NCBI Taxonomy" id="3059160"/>
    <lineage>
        <taxon>Eukaryota</taxon>
        <taxon>Fungi</taxon>
        <taxon>Dikarya</taxon>
        <taxon>Basidiomycota</taxon>
        <taxon>Agaricomycotina</taxon>
        <taxon>Agaricomycetes</taxon>
        <taxon>Polyporales</taxon>
        <taxon>Cerrenaceae</taxon>
        <taxon>Somion</taxon>
    </lineage>
</organism>
<protein>
    <recommendedName>
        <fullName evidence="4">Lysozyme</fullName>
        <ecNumber evidence="4">3.2.1.17</ecNumber>
    </recommendedName>
</protein>
<dbReference type="PANTHER" id="PTHR34135">
    <property type="entry name" value="LYSOZYME"/>
    <property type="match status" value="1"/>
</dbReference>
<evidence type="ECO:0000313" key="6">
    <source>
        <dbReference type="EMBL" id="CAL1699501.1"/>
    </source>
</evidence>
<sequence length="233" mass="24991">MKFLLALVVAAAISFTSASTTLVKRANPQGIDVSHWQGTINWNTVKANGVSFVYIKATEGTTYTDPNFSANYVGATNVGLIRGGYHFAHPDSSSGATQANYFLAHGGGWSSDGITLPGALDIEYNPNGATCYGLSASAMVTWIRDFSNTYHSRTGVYPVIYTTTDWWKTCTGNSASFASTNPLWIARYSSSVGTLPAGWSFHTFWQYADSGSNPGDQDTFNGDMAGLQRLAKG</sequence>
<dbReference type="Proteomes" id="UP001497453">
    <property type="component" value="Chromosome 11"/>
</dbReference>
<keyword evidence="3 4" id="KW-0326">Glycosidase</keyword>
<comment type="catalytic activity">
    <reaction evidence="4">
        <text>Hydrolysis of (1-&gt;4)-beta-linkages between N-acetylmuramic acid and N-acetyl-D-glucosamine residues in a peptidoglycan and between N-acetyl-D-glucosamine residues in chitodextrins.</text>
        <dbReference type="EC" id="3.2.1.17"/>
    </reaction>
</comment>
<keyword evidence="7" id="KW-1185">Reference proteome</keyword>
<dbReference type="InterPro" id="IPR017853">
    <property type="entry name" value="GH"/>
</dbReference>
<dbReference type="InterPro" id="IPR018077">
    <property type="entry name" value="Glyco_hydro_fam25_subgr"/>
</dbReference>
<comment type="similarity">
    <text evidence="1 4">Belongs to the glycosyl hydrolase 25 family.</text>
</comment>
<evidence type="ECO:0000256" key="3">
    <source>
        <dbReference type="ARBA" id="ARBA00023295"/>
    </source>
</evidence>
<evidence type="ECO:0000256" key="1">
    <source>
        <dbReference type="ARBA" id="ARBA00010646"/>
    </source>
</evidence>
<dbReference type="PROSITE" id="PS00953">
    <property type="entry name" value="GLYCOSYL_HYDROL_F25_1"/>
    <property type="match status" value="1"/>
</dbReference>
<dbReference type="Gene3D" id="3.20.20.80">
    <property type="entry name" value="Glycosidases"/>
    <property type="match status" value="1"/>
</dbReference>
<evidence type="ECO:0000256" key="2">
    <source>
        <dbReference type="ARBA" id="ARBA00022801"/>
    </source>
</evidence>
<evidence type="ECO:0000256" key="5">
    <source>
        <dbReference type="SAM" id="SignalP"/>
    </source>
</evidence>
<dbReference type="CDD" id="cd06412">
    <property type="entry name" value="GH25_CH-type"/>
    <property type="match status" value="1"/>
</dbReference>
<dbReference type="EC" id="3.2.1.17" evidence="4"/>